<dbReference type="EMBL" id="CP151508">
    <property type="protein sequence ID" value="WZN63636.1"/>
    <property type="molecule type" value="Genomic_DNA"/>
</dbReference>
<protein>
    <submittedName>
        <fullName evidence="2">Uncharacterized protein</fullName>
    </submittedName>
</protein>
<feature type="signal peptide" evidence="1">
    <location>
        <begin position="1"/>
        <end position="27"/>
    </location>
</feature>
<gene>
    <name evidence="2" type="ORF">HKI87_08g51850</name>
</gene>
<dbReference type="AlphaFoldDB" id="A0AAX4PCA8"/>
<keyword evidence="3" id="KW-1185">Reference proteome</keyword>
<evidence type="ECO:0000313" key="3">
    <source>
        <dbReference type="Proteomes" id="UP001472866"/>
    </source>
</evidence>
<name>A0AAX4PCA8_9CHLO</name>
<dbReference type="Proteomes" id="UP001472866">
    <property type="component" value="Chromosome 08"/>
</dbReference>
<feature type="chain" id="PRO_5043668533" evidence="1">
    <location>
        <begin position="28"/>
        <end position="384"/>
    </location>
</feature>
<organism evidence="2 3">
    <name type="scientific">Chloropicon roscoffensis</name>
    <dbReference type="NCBI Taxonomy" id="1461544"/>
    <lineage>
        <taxon>Eukaryota</taxon>
        <taxon>Viridiplantae</taxon>
        <taxon>Chlorophyta</taxon>
        <taxon>Chloropicophyceae</taxon>
        <taxon>Chloropicales</taxon>
        <taxon>Chloropicaceae</taxon>
        <taxon>Chloropicon</taxon>
    </lineage>
</organism>
<reference evidence="2 3" key="1">
    <citation type="submission" date="2024-03" db="EMBL/GenBank/DDBJ databases">
        <title>Complete genome sequence of the green alga Chloropicon roscoffensis RCC1871.</title>
        <authorList>
            <person name="Lemieux C."/>
            <person name="Pombert J.-F."/>
            <person name="Otis C."/>
            <person name="Turmel M."/>
        </authorList>
    </citation>
    <scope>NUCLEOTIDE SEQUENCE [LARGE SCALE GENOMIC DNA]</scope>
    <source>
        <strain evidence="2 3">RCC1871</strain>
    </source>
</reference>
<proteinExistence type="predicted"/>
<accession>A0AAX4PCA8</accession>
<evidence type="ECO:0000256" key="1">
    <source>
        <dbReference type="SAM" id="SignalP"/>
    </source>
</evidence>
<sequence length="384" mass="42089">MKVSKRTMTALVSALMLGSGAIGMAKADCGFGFDNSCADDDHVQVGVWLCEDMDSCDCQPNVGCSNGYYRDYLLDPNEPNNNVACDTLGGWRPDDEGYSGAFGAWINGAHVEVHPADYGKLGDYAGNVKAKIGMGDYCTGPQYWDVGLSAWDDDNDQPGDWWFDDAIQVKSVRPYVDFEQMWGSEPAPGVGVKMNVWPDRHMSIPYDQATDVPNLPDGSIQKPEDQVWCLDGSGAGFPYGGVWWGGWGEHYPQVPAGSILFGLYDGGVAPRDGCDTSRSDYCNSVDQDNTCLGVRLYQNGDNVIPSSWDDDFVAETYIKMRDLCDDSYTACINTTDGSEDDEAGICTDNAFTKPDGTPFYNDDGSAQLWFTNYIVQVVPNCDWF</sequence>
<keyword evidence="1" id="KW-0732">Signal</keyword>
<evidence type="ECO:0000313" key="2">
    <source>
        <dbReference type="EMBL" id="WZN63636.1"/>
    </source>
</evidence>